<sequence length="30" mass="3072">MRSPDASQMTAKKNGAKALVAVIETVPLSG</sequence>
<dbReference type="EMBL" id="FNPX01000017">
    <property type="protein sequence ID" value="SDZ49598.1"/>
    <property type="molecule type" value="Genomic_DNA"/>
</dbReference>
<accession>A0A1H3TIA5</accession>
<evidence type="ECO:0000313" key="1">
    <source>
        <dbReference type="EMBL" id="SDZ49598.1"/>
    </source>
</evidence>
<evidence type="ECO:0000313" key="2">
    <source>
        <dbReference type="Proteomes" id="UP000198914"/>
    </source>
</evidence>
<gene>
    <name evidence="1" type="ORF">SAMN05444004_11726</name>
</gene>
<keyword evidence="2" id="KW-1185">Reference proteome</keyword>
<reference evidence="2" key="1">
    <citation type="submission" date="2016-10" db="EMBL/GenBank/DDBJ databases">
        <authorList>
            <person name="Varghese N."/>
            <person name="Submissions S."/>
        </authorList>
    </citation>
    <scope>NUCLEOTIDE SEQUENCE [LARGE SCALE GENOMIC DNA]</scope>
    <source>
        <strain evidence="2">DSM 100420</strain>
    </source>
</reference>
<name>A0A1H3TIA5_9RHOB</name>
<protein>
    <submittedName>
        <fullName evidence="1">Uncharacterized protein</fullName>
    </submittedName>
</protein>
<organism evidence="1 2">
    <name type="scientific">Jannaschia faecimaris</name>
    <dbReference type="NCBI Taxonomy" id="1244108"/>
    <lineage>
        <taxon>Bacteria</taxon>
        <taxon>Pseudomonadati</taxon>
        <taxon>Pseudomonadota</taxon>
        <taxon>Alphaproteobacteria</taxon>
        <taxon>Rhodobacterales</taxon>
        <taxon>Roseobacteraceae</taxon>
        <taxon>Jannaschia</taxon>
    </lineage>
</organism>
<dbReference type="Proteomes" id="UP000198914">
    <property type="component" value="Unassembled WGS sequence"/>
</dbReference>
<proteinExistence type="predicted"/>
<dbReference type="AlphaFoldDB" id="A0A1H3TIA5"/>